<dbReference type="InterPro" id="IPR036812">
    <property type="entry name" value="NAD(P)_OxRdtase_dom_sf"/>
</dbReference>
<dbReference type="PANTHER" id="PTHR43364:SF1">
    <property type="entry name" value="OXIDOREDUCTASE YDHF"/>
    <property type="match status" value="1"/>
</dbReference>
<dbReference type="CDD" id="cd19092">
    <property type="entry name" value="AKR_BsYcsN_EcYdhF-like"/>
    <property type="match status" value="1"/>
</dbReference>
<dbReference type="InterPro" id="IPR023210">
    <property type="entry name" value="NADP_OxRdtase_dom"/>
</dbReference>
<dbReference type="Proteomes" id="UP001152485">
    <property type="component" value="Unassembled WGS sequence"/>
</dbReference>
<name>A0ABN8UPT5_9GAMM</name>
<gene>
    <name evidence="2" type="primary">ydhF</name>
    <name evidence="2" type="ORF">PSECIP111951_03339</name>
</gene>
<dbReference type="SUPFAM" id="SSF51430">
    <property type="entry name" value="NAD(P)-linked oxidoreductase"/>
    <property type="match status" value="1"/>
</dbReference>
<organism evidence="2 3">
    <name type="scientific">Pseudoalteromonas holothuriae</name>
    <dbReference type="NCBI Taxonomy" id="2963714"/>
    <lineage>
        <taxon>Bacteria</taxon>
        <taxon>Pseudomonadati</taxon>
        <taxon>Pseudomonadota</taxon>
        <taxon>Gammaproteobacteria</taxon>
        <taxon>Alteromonadales</taxon>
        <taxon>Pseudoalteromonadaceae</taxon>
        <taxon>Pseudoalteromonas</taxon>
    </lineage>
</organism>
<accession>A0ABN8UPT5</accession>
<keyword evidence="2" id="KW-0560">Oxidoreductase</keyword>
<dbReference type="PANTHER" id="PTHR43364">
    <property type="entry name" value="NADH-SPECIFIC METHYLGLYOXAL REDUCTASE-RELATED"/>
    <property type="match status" value="1"/>
</dbReference>
<dbReference type="InterPro" id="IPR050523">
    <property type="entry name" value="AKR_Detox_Biosynth"/>
</dbReference>
<dbReference type="EMBL" id="CAMAPD010000019">
    <property type="protein sequence ID" value="CAH9065345.1"/>
    <property type="molecule type" value="Genomic_DNA"/>
</dbReference>
<dbReference type="GO" id="GO:0016491">
    <property type="term" value="F:oxidoreductase activity"/>
    <property type="evidence" value="ECO:0007669"/>
    <property type="project" value="UniProtKB-KW"/>
</dbReference>
<comment type="caution">
    <text evidence="2">The sequence shown here is derived from an EMBL/GenBank/DDBJ whole genome shotgun (WGS) entry which is preliminary data.</text>
</comment>
<dbReference type="Gene3D" id="3.20.20.100">
    <property type="entry name" value="NADP-dependent oxidoreductase domain"/>
    <property type="match status" value="1"/>
</dbReference>
<evidence type="ECO:0000313" key="2">
    <source>
        <dbReference type="EMBL" id="CAH9065345.1"/>
    </source>
</evidence>
<protein>
    <submittedName>
        <fullName evidence="2">Oxidoreductase YdhF</fullName>
        <ecNumber evidence="2">1.-.-.-</ecNumber>
    </submittedName>
</protein>
<evidence type="ECO:0000259" key="1">
    <source>
        <dbReference type="Pfam" id="PF00248"/>
    </source>
</evidence>
<sequence>MMNSAKSIIAPFAVGFWRLLEWQLTDKQCLTYLQQCIELGITDTDHADIYGQYECEAAFGKALKLAPQVREQIKIITKCGIRPALEKKGLAGKANHYDSSKAHIIASAQQSLKNFNTDRLDALLIHRPDYLMEADEVAEAFYTLKRQGDVLDFGVSNFTPSQLELLQARLDFPLFTNQIECSVYQMKALDDGTLDQCQRLSIKPMLWSPLAGGRLFDTQDEKASRLVTVLEQVAQEIGASAIDQVAYTWLNKLPSKPSIVLGTSNINRVESAISALQLTLTREQWYRIWQASTGHSVP</sequence>
<dbReference type="Pfam" id="PF00248">
    <property type="entry name" value="Aldo_ket_red"/>
    <property type="match status" value="1"/>
</dbReference>
<evidence type="ECO:0000313" key="3">
    <source>
        <dbReference type="Proteomes" id="UP001152485"/>
    </source>
</evidence>
<reference evidence="2 3" key="1">
    <citation type="submission" date="2022-07" db="EMBL/GenBank/DDBJ databases">
        <authorList>
            <person name="Criscuolo A."/>
        </authorList>
    </citation>
    <scope>NUCLEOTIDE SEQUENCE [LARGE SCALE GENOMIC DNA]</scope>
    <source>
        <strain evidence="3">CIP 111951</strain>
    </source>
</reference>
<dbReference type="EC" id="1.-.-.-" evidence="2"/>
<feature type="domain" description="NADP-dependent oxidoreductase" evidence="1">
    <location>
        <begin position="14"/>
        <end position="289"/>
    </location>
</feature>
<proteinExistence type="predicted"/>